<protein>
    <submittedName>
        <fullName evidence="2">Uncharacterized protein</fullName>
    </submittedName>
</protein>
<evidence type="ECO:0000256" key="1">
    <source>
        <dbReference type="SAM" id="Phobius"/>
    </source>
</evidence>
<keyword evidence="1" id="KW-0472">Membrane</keyword>
<sequence>MLDIKKLENICAIIIIVAFFLPWVSLGFISFSGYDLPNLASFVNSFDAAFSENGESSGSANSLYAVYLIPLLSISILFMEYLGKESKKLCLTAGTLNVVGFLYILIFETEGDIGMMGIGIWITVLASIVMLLAATGFLKINSKT</sequence>
<feature type="transmembrane region" description="Helical" evidence="1">
    <location>
        <begin position="89"/>
        <end position="107"/>
    </location>
</feature>
<keyword evidence="1" id="KW-0812">Transmembrane</keyword>
<feature type="transmembrane region" description="Helical" evidence="1">
    <location>
        <begin position="12"/>
        <end position="34"/>
    </location>
</feature>
<reference evidence="2" key="1">
    <citation type="submission" date="2018-05" db="EMBL/GenBank/DDBJ databases">
        <authorList>
            <person name="Lanie J.A."/>
            <person name="Ng W.-L."/>
            <person name="Kazmierczak K.M."/>
            <person name="Andrzejewski T.M."/>
            <person name="Davidsen T.M."/>
            <person name="Wayne K.J."/>
            <person name="Tettelin H."/>
            <person name="Glass J.I."/>
            <person name="Rusch D."/>
            <person name="Podicherti R."/>
            <person name="Tsui H.-C.T."/>
            <person name="Winkler M.E."/>
        </authorList>
    </citation>
    <scope>NUCLEOTIDE SEQUENCE</scope>
</reference>
<accession>A0A382L7P4</accession>
<organism evidence="2">
    <name type="scientific">marine metagenome</name>
    <dbReference type="NCBI Taxonomy" id="408172"/>
    <lineage>
        <taxon>unclassified sequences</taxon>
        <taxon>metagenomes</taxon>
        <taxon>ecological metagenomes</taxon>
    </lineage>
</organism>
<name>A0A382L7P4_9ZZZZ</name>
<keyword evidence="1" id="KW-1133">Transmembrane helix</keyword>
<dbReference type="AlphaFoldDB" id="A0A382L7P4"/>
<feature type="transmembrane region" description="Helical" evidence="1">
    <location>
        <begin position="64"/>
        <end position="82"/>
    </location>
</feature>
<feature type="transmembrane region" description="Helical" evidence="1">
    <location>
        <begin position="113"/>
        <end position="138"/>
    </location>
</feature>
<dbReference type="EMBL" id="UINC01085422">
    <property type="protein sequence ID" value="SVC32954.1"/>
    <property type="molecule type" value="Genomic_DNA"/>
</dbReference>
<gene>
    <name evidence="2" type="ORF">METZ01_LOCUS285808</name>
</gene>
<proteinExistence type="predicted"/>
<evidence type="ECO:0000313" key="2">
    <source>
        <dbReference type="EMBL" id="SVC32954.1"/>
    </source>
</evidence>